<dbReference type="Proteomes" id="UP000321749">
    <property type="component" value="Unassembled WGS sequence"/>
</dbReference>
<gene>
    <name evidence="1" type="ORF">ABA31_07040</name>
</gene>
<dbReference type="SUPFAM" id="SSF82784">
    <property type="entry name" value="OsmC-like"/>
    <property type="match status" value="1"/>
</dbReference>
<evidence type="ECO:0000313" key="2">
    <source>
        <dbReference type="Proteomes" id="UP000321749"/>
    </source>
</evidence>
<dbReference type="Gene3D" id="3.30.300.20">
    <property type="match status" value="1"/>
</dbReference>
<dbReference type="InterPro" id="IPR015946">
    <property type="entry name" value="KH_dom-like_a/b"/>
</dbReference>
<name>A0AA87RGZ0_9MICO</name>
<evidence type="ECO:0000313" key="1">
    <source>
        <dbReference type="EMBL" id="GEK79353.1"/>
    </source>
</evidence>
<dbReference type="GO" id="GO:0004601">
    <property type="term" value="F:peroxidase activity"/>
    <property type="evidence" value="ECO:0007669"/>
    <property type="project" value="InterPro"/>
</dbReference>
<dbReference type="PANTHER" id="PTHR42830:SF1">
    <property type="entry name" value="OSMOTICALLY INDUCIBLE FAMILY PROTEIN"/>
    <property type="match status" value="1"/>
</dbReference>
<dbReference type="Pfam" id="PF02566">
    <property type="entry name" value="OsmC"/>
    <property type="match status" value="1"/>
</dbReference>
<keyword evidence="2" id="KW-1185">Reference proteome</keyword>
<dbReference type="RefSeq" id="WP_146792739.1">
    <property type="nucleotide sequence ID" value="NZ_BJUU01000003.1"/>
</dbReference>
<dbReference type="AlphaFoldDB" id="A0AA87RGZ0"/>
<dbReference type="GO" id="GO:0006979">
    <property type="term" value="P:response to oxidative stress"/>
    <property type="evidence" value="ECO:0007669"/>
    <property type="project" value="InterPro"/>
</dbReference>
<dbReference type="PANTHER" id="PTHR42830">
    <property type="entry name" value="OSMOTICALLY INDUCIBLE FAMILY PROTEIN"/>
    <property type="match status" value="1"/>
</dbReference>
<dbReference type="NCBIfam" id="TIGR03562">
    <property type="entry name" value="osmo_induc_OsmC"/>
    <property type="match status" value="1"/>
</dbReference>
<protein>
    <submittedName>
        <fullName evidence="1">Peroxiredoxin</fullName>
    </submittedName>
</protein>
<sequence>MAITSNASATWNGDLGSGSGTAVLGSGTSFDMSWKARAEEGGAVTPEELIAGAHASCFSMALSNTLSEAGHTAESLATAAKVSFVAGQGITTSVLTVSGRVPGIDQSQFQEFAEQAKAGCPVSQALAGVDIQLESATLEN</sequence>
<dbReference type="InterPro" id="IPR019904">
    <property type="entry name" value="Peroxiredoxin_OsmC"/>
</dbReference>
<organism evidence="1 2">
    <name type="scientific">Agrococcus baldri</name>
    <dbReference type="NCBI Taxonomy" id="153730"/>
    <lineage>
        <taxon>Bacteria</taxon>
        <taxon>Bacillati</taxon>
        <taxon>Actinomycetota</taxon>
        <taxon>Actinomycetes</taxon>
        <taxon>Micrococcales</taxon>
        <taxon>Microbacteriaceae</taxon>
        <taxon>Agrococcus</taxon>
    </lineage>
</organism>
<comment type="caution">
    <text evidence="1">The sequence shown here is derived from an EMBL/GenBank/DDBJ whole genome shotgun (WGS) entry which is preliminary data.</text>
</comment>
<dbReference type="EMBL" id="BJUU01000003">
    <property type="protein sequence ID" value="GEK79353.1"/>
    <property type="molecule type" value="Genomic_DNA"/>
</dbReference>
<dbReference type="InterPro" id="IPR003718">
    <property type="entry name" value="OsmC/Ohr_fam"/>
</dbReference>
<proteinExistence type="predicted"/>
<dbReference type="InterPro" id="IPR036102">
    <property type="entry name" value="OsmC/Ohrsf"/>
</dbReference>
<reference evidence="1 2" key="1">
    <citation type="submission" date="2019-07" db="EMBL/GenBank/DDBJ databases">
        <title>Whole genome shotgun sequence of Agrococcus baldri NBRC 103055.</title>
        <authorList>
            <person name="Hosoyama A."/>
            <person name="Uohara A."/>
            <person name="Ohji S."/>
            <person name="Ichikawa N."/>
        </authorList>
    </citation>
    <scope>NUCLEOTIDE SEQUENCE [LARGE SCALE GENOMIC DNA]</scope>
    <source>
        <strain evidence="1 2">NBRC 103055</strain>
    </source>
</reference>
<accession>A0AA87RGZ0</accession>
<dbReference type="InterPro" id="IPR052707">
    <property type="entry name" value="OsmC_Ohr_Peroxiredoxin"/>
</dbReference>